<evidence type="ECO:0000256" key="1">
    <source>
        <dbReference type="SAM" id="MobiDB-lite"/>
    </source>
</evidence>
<name>A0A822ZDQ1_NELNU</name>
<feature type="compositionally biased region" description="Basic and acidic residues" evidence="1">
    <location>
        <begin position="1"/>
        <end position="18"/>
    </location>
</feature>
<evidence type="ECO:0000313" key="3">
    <source>
        <dbReference type="Proteomes" id="UP000607653"/>
    </source>
</evidence>
<accession>A0A822ZDQ1</accession>
<gene>
    <name evidence="2" type="ORF">HUJ06_002554</name>
</gene>
<proteinExistence type="predicted"/>
<feature type="compositionally biased region" description="Basic and acidic residues" evidence="1">
    <location>
        <begin position="43"/>
        <end position="53"/>
    </location>
</feature>
<dbReference type="EMBL" id="DUZY01000007">
    <property type="protein sequence ID" value="DAD44324.1"/>
    <property type="molecule type" value="Genomic_DNA"/>
</dbReference>
<protein>
    <submittedName>
        <fullName evidence="2">Uncharacterized protein</fullName>
    </submittedName>
</protein>
<reference evidence="2 3" key="1">
    <citation type="journal article" date="2020" name="Mol. Biol. Evol.">
        <title>Distinct Expression and Methylation Patterns for Genes with Different Fates following a Single Whole-Genome Duplication in Flowering Plants.</title>
        <authorList>
            <person name="Shi T."/>
            <person name="Rahmani R.S."/>
            <person name="Gugger P.F."/>
            <person name="Wang M."/>
            <person name="Li H."/>
            <person name="Zhang Y."/>
            <person name="Li Z."/>
            <person name="Wang Q."/>
            <person name="Van de Peer Y."/>
            <person name="Marchal K."/>
            <person name="Chen J."/>
        </authorList>
    </citation>
    <scope>NUCLEOTIDE SEQUENCE [LARGE SCALE GENOMIC DNA]</scope>
    <source>
        <tissue evidence="2">Leaf</tissue>
    </source>
</reference>
<evidence type="ECO:0000313" key="2">
    <source>
        <dbReference type="EMBL" id="DAD44324.1"/>
    </source>
</evidence>
<dbReference type="AlphaFoldDB" id="A0A822ZDQ1"/>
<feature type="region of interest" description="Disordered" evidence="1">
    <location>
        <begin position="1"/>
        <end position="53"/>
    </location>
</feature>
<comment type="caution">
    <text evidence="2">The sequence shown here is derived from an EMBL/GenBank/DDBJ whole genome shotgun (WGS) entry which is preliminary data.</text>
</comment>
<organism evidence="2 3">
    <name type="scientific">Nelumbo nucifera</name>
    <name type="common">Sacred lotus</name>
    <dbReference type="NCBI Taxonomy" id="4432"/>
    <lineage>
        <taxon>Eukaryota</taxon>
        <taxon>Viridiplantae</taxon>
        <taxon>Streptophyta</taxon>
        <taxon>Embryophyta</taxon>
        <taxon>Tracheophyta</taxon>
        <taxon>Spermatophyta</taxon>
        <taxon>Magnoliopsida</taxon>
        <taxon>Proteales</taxon>
        <taxon>Nelumbonaceae</taxon>
        <taxon>Nelumbo</taxon>
    </lineage>
</organism>
<sequence>MKNRSEKRERERERENGKKTICTFIDKSTNNETRKGEKKKRKAETDRKKKPEK</sequence>
<dbReference type="Proteomes" id="UP000607653">
    <property type="component" value="Unassembled WGS sequence"/>
</dbReference>
<keyword evidence="3" id="KW-1185">Reference proteome</keyword>